<comment type="caution">
    <text evidence="2">The sequence shown here is derived from an EMBL/GenBank/DDBJ whole genome shotgun (WGS) entry which is preliminary data.</text>
</comment>
<organism evidence="2 3">
    <name type="scientific">Methylomonas koyamae</name>
    <dbReference type="NCBI Taxonomy" id="702114"/>
    <lineage>
        <taxon>Bacteria</taxon>
        <taxon>Pseudomonadati</taxon>
        <taxon>Pseudomonadota</taxon>
        <taxon>Gammaproteobacteria</taxon>
        <taxon>Methylococcales</taxon>
        <taxon>Methylococcaceae</taxon>
        <taxon>Methylomonas</taxon>
    </lineage>
</organism>
<keyword evidence="1" id="KW-0472">Membrane</keyword>
<keyword evidence="1" id="KW-1133">Transmembrane helix</keyword>
<sequence>MKLSVFLQSWGFVQAENRLHRILLIGLLATNVITAFAALRTERTVIMIPPNLTEKVEISRQEASAQTKEAWGLFLAQLLGNVTPNTLDFVGNAISPLLSSEIHREIINAMNDQISALKIDKISTSFTPNQVYFEQETNKVFVTGQLITKGPNDKPESSFRTYEFQIAIVNYNPVVSDLNVYQGEPKTKEFLEMQKQMEASTHANP</sequence>
<protein>
    <submittedName>
        <fullName evidence="2">TraE protein</fullName>
    </submittedName>
</protein>
<name>A0AA91DG95_9GAMM</name>
<evidence type="ECO:0000313" key="2">
    <source>
        <dbReference type="EMBL" id="OAI30268.1"/>
    </source>
</evidence>
<gene>
    <name evidence="2" type="ORF">A1356_22030</name>
</gene>
<accession>A0AA91DG95</accession>
<dbReference type="InterPro" id="IPR007973">
    <property type="entry name" value="Pilus_assembly_TraE"/>
</dbReference>
<dbReference type="Pfam" id="PF05309">
    <property type="entry name" value="TraE"/>
    <property type="match status" value="1"/>
</dbReference>
<dbReference type="AlphaFoldDB" id="A0AA91DG95"/>
<dbReference type="EMBL" id="LUUL01000009">
    <property type="protein sequence ID" value="OAI30268.1"/>
    <property type="molecule type" value="Genomic_DNA"/>
</dbReference>
<feature type="transmembrane region" description="Helical" evidence="1">
    <location>
        <begin position="20"/>
        <end position="39"/>
    </location>
</feature>
<dbReference type="Proteomes" id="UP000077734">
    <property type="component" value="Unassembled WGS sequence"/>
</dbReference>
<dbReference type="RefSeq" id="WP_054759565.1">
    <property type="nucleotide sequence ID" value="NZ_AP019778.1"/>
</dbReference>
<keyword evidence="3" id="KW-1185">Reference proteome</keyword>
<reference evidence="2 3" key="1">
    <citation type="submission" date="2016-03" db="EMBL/GenBank/DDBJ databases">
        <authorList>
            <person name="Heylen K."/>
            <person name="De Vos P."/>
            <person name="Vekeman B."/>
        </authorList>
    </citation>
    <scope>NUCLEOTIDE SEQUENCE [LARGE SCALE GENOMIC DNA]</scope>
    <source>
        <strain evidence="2 3">R-49807</strain>
    </source>
</reference>
<keyword evidence="1" id="KW-0812">Transmembrane</keyword>
<proteinExistence type="predicted"/>
<evidence type="ECO:0000256" key="1">
    <source>
        <dbReference type="SAM" id="Phobius"/>
    </source>
</evidence>
<evidence type="ECO:0000313" key="3">
    <source>
        <dbReference type="Proteomes" id="UP000077734"/>
    </source>
</evidence>